<feature type="domain" description="BPL/LPL catalytic" evidence="1">
    <location>
        <begin position="46"/>
        <end position="240"/>
    </location>
</feature>
<dbReference type="GO" id="GO:0009249">
    <property type="term" value="P:protein lipoylation"/>
    <property type="evidence" value="ECO:0007669"/>
    <property type="project" value="TreeGrafter"/>
</dbReference>
<dbReference type="EMBL" id="CP001848">
    <property type="protein sequence ID" value="ADB15161.1"/>
    <property type="molecule type" value="Genomic_DNA"/>
</dbReference>
<accession>D2R3D0</accession>
<dbReference type="InterPro" id="IPR045864">
    <property type="entry name" value="aa-tRNA-synth_II/BPL/LPL"/>
</dbReference>
<reference evidence="2 3" key="1">
    <citation type="journal article" date="2009" name="Stand. Genomic Sci.">
        <title>Complete genome sequence of Pirellula staleyi type strain (ATCC 27377).</title>
        <authorList>
            <person name="Clum A."/>
            <person name="Tindall B.J."/>
            <person name="Sikorski J."/>
            <person name="Ivanova N."/>
            <person name="Mavrommatis K."/>
            <person name="Lucas S."/>
            <person name="Glavina del Rio T."/>
            <person name="Nolan M."/>
            <person name="Chen F."/>
            <person name="Tice H."/>
            <person name="Pitluck S."/>
            <person name="Cheng J.F."/>
            <person name="Chertkov O."/>
            <person name="Brettin T."/>
            <person name="Han C."/>
            <person name="Detter J.C."/>
            <person name="Kuske C."/>
            <person name="Bruce D."/>
            <person name="Goodwin L."/>
            <person name="Ovchinikova G."/>
            <person name="Pati A."/>
            <person name="Mikhailova N."/>
            <person name="Chen A."/>
            <person name="Palaniappan K."/>
            <person name="Land M."/>
            <person name="Hauser L."/>
            <person name="Chang Y.J."/>
            <person name="Jeffries C.D."/>
            <person name="Chain P."/>
            <person name="Rohde M."/>
            <person name="Goker M."/>
            <person name="Bristow J."/>
            <person name="Eisen J.A."/>
            <person name="Markowitz V."/>
            <person name="Hugenholtz P."/>
            <person name="Kyrpides N.C."/>
            <person name="Klenk H.P."/>
            <person name="Lapidus A."/>
        </authorList>
    </citation>
    <scope>NUCLEOTIDE SEQUENCE [LARGE SCALE GENOMIC DNA]</scope>
    <source>
        <strain evidence="3">ATCC 27377 / DSM 6068 / ICPB 4128</strain>
    </source>
</reference>
<keyword evidence="3" id="KW-1185">Reference proteome</keyword>
<dbReference type="OrthoDB" id="9787061at2"/>
<dbReference type="PROSITE" id="PS51733">
    <property type="entry name" value="BPL_LPL_CATALYTIC"/>
    <property type="match status" value="1"/>
</dbReference>
<dbReference type="Pfam" id="PF21948">
    <property type="entry name" value="LplA-B_cat"/>
    <property type="match status" value="1"/>
</dbReference>
<evidence type="ECO:0000313" key="2">
    <source>
        <dbReference type="EMBL" id="ADB15161.1"/>
    </source>
</evidence>
<evidence type="ECO:0000313" key="3">
    <source>
        <dbReference type="Proteomes" id="UP000001887"/>
    </source>
</evidence>
<protein>
    <submittedName>
        <fullName evidence="2">Lipoate-protein ligase B-like protein</fullName>
    </submittedName>
</protein>
<dbReference type="PANTHER" id="PTHR10993:SF7">
    <property type="entry name" value="LIPOYLTRANSFERASE 2, MITOCHONDRIAL-RELATED"/>
    <property type="match status" value="1"/>
</dbReference>
<dbReference type="GO" id="GO:0016874">
    <property type="term" value="F:ligase activity"/>
    <property type="evidence" value="ECO:0007669"/>
    <property type="project" value="UniProtKB-KW"/>
</dbReference>
<dbReference type="HOGENOM" id="CLU_035168_1_1_0"/>
<dbReference type="KEGG" id="psl:Psta_0473"/>
<organism evidence="2 3">
    <name type="scientific">Pirellula staleyi (strain ATCC 27377 / DSM 6068 / ICPB 4128)</name>
    <name type="common">Pirella staleyi</name>
    <dbReference type="NCBI Taxonomy" id="530564"/>
    <lineage>
        <taxon>Bacteria</taxon>
        <taxon>Pseudomonadati</taxon>
        <taxon>Planctomycetota</taxon>
        <taxon>Planctomycetia</taxon>
        <taxon>Pirellulales</taxon>
        <taxon>Pirellulaceae</taxon>
        <taxon>Pirellula</taxon>
    </lineage>
</organism>
<dbReference type="Proteomes" id="UP000001887">
    <property type="component" value="Chromosome"/>
</dbReference>
<name>D2R3D0_PIRSD</name>
<gene>
    <name evidence="2" type="ordered locus">Psta_0473</name>
</gene>
<dbReference type="SUPFAM" id="SSF55681">
    <property type="entry name" value="Class II aaRS and biotin synthetases"/>
    <property type="match status" value="1"/>
</dbReference>
<dbReference type="AlphaFoldDB" id="D2R3D0"/>
<dbReference type="PANTHER" id="PTHR10993">
    <property type="entry name" value="OCTANOYLTRANSFERASE"/>
    <property type="match status" value="1"/>
</dbReference>
<proteinExistence type="predicted"/>
<dbReference type="eggNOG" id="COG0321">
    <property type="taxonomic scope" value="Bacteria"/>
</dbReference>
<evidence type="ECO:0000259" key="1">
    <source>
        <dbReference type="PROSITE" id="PS51733"/>
    </source>
</evidence>
<sequence>MDMTSSGQVRRAKRHFAASFYVLGRVDFDDAQHAQQRLAYDAISRADGRITFLLCEHAGVVSIGRGGVRSDIQFSSTELEGRGLSLKYVPRGGGCLWHQEGQLAIYPIVPLRWHRLTIGQFATQFRHGVVRALAEQGFPARLHPASQHVLGPGGLVAALGLAIRRQVTQQGMFLNITNDVSSASRVITFPTTALQGANVPSIRRGESMNCRLSDHARGATIQSTSRLLVNHLAEAFGCESFHLHQSHPFLAQLPDTSRELAA</sequence>
<keyword evidence="2" id="KW-0436">Ligase</keyword>
<dbReference type="Gene3D" id="3.30.930.10">
    <property type="entry name" value="Bira Bifunctional Protein, Domain 2"/>
    <property type="match status" value="1"/>
</dbReference>
<dbReference type="STRING" id="530564.Psta_0473"/>
<dbReference type="InterPro" id="IPR004143">
    <property type="entry name" value="BPL_LPL_catalytic"/>
</dbReference>